<accession>A0A8K0W1R6</accession>
<dbReference type="Gene3D" id="2.160.20.10">
    <property type="entry name" value="Single-stranded right-handed beta-helix, Pectin lyase-like"/>
    <property type="match status" value="1"/>
</dbReference>
<comment type="subcellular location">
    <subcellularLocation>
        <location evidence="1">Secreted</location>
    </subcellularLocation>
</comment>
<dbReference type="EMBL" id="JAGMVJ010000005">
    <property type="protein sequence ID" value="KAH7090824.1"/>
    <property type="molecule type" value="Genomic_DNA"/>
</dbReference>
<dbReference type="InterPro" id="IPR011050">
    <property type="entry name" value="Pectin_lyase_fold/virulence"/>
</dbReference>
<dbReference type="InterPro" id="IPR012334">
    <property type="entry name" value="Pectin_lyas_fold"/>
</dbReference>
<gene>
    <name evidence="14" type="ORF">FB567DRAFT_618428</name>
</gene>
<name>A0A8K0W1R6_9PLEO</name>
<evidence type="ECO:0000256" key="12">
    <source>
        <dbReference type="ARBA" id="ARBA00037278"/>
    </source>
</evidence>
<proteinExistence type="inferred from homology"/>
<evidence type="ECO:0000256" key="11">
    <source>
        <dbReference type="ARBA" id="ARBA00023326"/>
    </source>
</evidence>
<keyword evidence="4" id="KW-0732">Signal</keyword>
<comment type="similarity">
    <text evidence="2 13">Belongs to the glycosyl hydrolase 28 family.</text>
</comment>
<dbReference type="SUPFAM" id="SSF51126">
    <property type="entry name" value="Pectin lyase-like"/>
    <property type="match status" value="1"/>
</dbReference>
<dbReference type="Proteomes" id="UP000813461">
    <property type="component" value="Unassembled WGS sequence"/>
</dbReference>
<evidence type="ECO:0000313" key="15">
    <source>
        <dbReference type="Proteomes" id="UP000813461"/>
    </source>
</evidence>
<evidence type="ECO:0000256" key="5">
    <source>
        <dbReference type="ARBA" id="ARBA00022737"/>
    </source>
</evidence>
<keyword evidence="6 13" id="KW-0378">Hydrolase</keyword>
<evidence type="ECO:0000256" key="13">
    <source>
        <dbReference type="RuleBase" id="RU361169"/>
    </source>
</evidence>
<evidence type="ECO:0000313" key="14">
    <source>
        <dbReference type="EMBL" id="KAH7090824.1"/>
    </source>
</evidence>
<evidence type="ECO:0000256" key="4">
    <source>
        <dbReference type="ARBA" id="ARBA00022729"/>
    </source>
</evidence>
<comment type="caution">
    <text evidence="14">The sequence shown here is derived from an EMBL/GenBank/DDBJ whole genome shotgun (WGS) entry which is preliminary data.</text>
</comment>
<dbReference type="OrthoDB" id="187139at2759"/>
<organism evidence="14 15">
    <name type="scientific">Paraphoma chrysanthemicola</name>
    <dbReference type="NCBI Taxonomy" id="798071"/>
    <lineage>
        <taxon>Eukaryota</taxon>
        <taxon>Fungi</taxon>
        <taxon>Dikarya</taxon>
        <taxon>Ascomycota</taxon>
        <taxon>Pezizomycotina</taxon>
        <taxon>Dothideomycetes</taxon>
        <taxon>Pleosporomycetidae</taxon>
        <taxon>Pleosporales</taxon>
        <taxon>Pleosporineae</taxon>
        <taxon>Phaeosphaeriaceae</taxon>
        <taxon>Paraphoma</taxon>
    </lineage>
</organism>
<dbReference type="Pfam" id="PF00295">
    <property type="entry name" value="Glyco_hydro_28"/>
    <property type="match status" value="1"/>
</dbReference>
<dbReference type="GO" id="GO:0005576">
    <property type="term" value="C:extracellular region"/>
    <property type="evidence" value="ECO:0007669"/>
    <property type="project" value="UniProtKB-SubCell"/>
</dbReference>
<evidence type="ECO:0000256" key="3">
    <source>
        <dbReference type="ARBA" id="ARBA00022525"/>
    </source>
</evidence>
<keyword evidence="8" id="KW-0119">Carbohydrate metabolism</keyword>
<dbReference type="GO" id="GO:0004650">
    <property type="term" value="F:polygalacturonase activity"/>
    <property type="evidence" value="ECO:0007669"/>
    <property type="project" value="InterPro"/>
</dbReference>
<comment type="function">
    <text evidence="12">Pectinolytic enzyme involved in the degradation of xylogalacturonan (xga), a galacturonan backbone heavily substituted with xylose, and which is one important component of the hairy regions of pectin. Activity requires a galacturonic acid backbone substituted with xylose.</text>
</comment>
<dbReference type="PANTHER" id="PTHR31736:SF9">
    <property type="entry name" value="ENDO-XYLOGALACTURONAN HYDROLASE A-RELATED"/>
    <property type="match status" value="1"/>
</dbReference>
<keyword evidence="3" id="KW-0964">Secreted</keyword>
<protein>
    <submittedName>
        <fullName evidence="14">Glycoside hydrolase family 28 protein</fullName>
    </submittedName>
</protein>
<evidence type="ECO:0000256" key="8">
    <source>
        <dbReference type="ARBA" id="ARBA00023277"/>
    </source>
</evidence>
<evidence type="ECO:0000256" key="9">
    <source>
        <dbReference type="ARBA" id="ARBA00023295"/>
    </source>
</evidence>
<keyword evidence="9 13" id="KW-0326">Glycosidase</keyword>
<evidence type="ECO:0000256" key="2">
    <source>
        <dbReference type="ARBA" id="ARBA00008834"/>
    </source>
</evidence>
<dbReference type="GO" id="GO:0071555">
    <property type="term" value="P:cell wall organization"/>
    <property type="evidence" value="ECO:0007669"/>
    <property type="project" value="UniProtKB-KW"/>
</dbReference>
<sequence>MALLNHIDENRLPTGLTVDAHFNVQARLSGQSEEIEWSSITAVSTIAACANITRNEFDTHPIAVASLSLPPSGSLEFRIRYSHTEVKAAAIRPASLGIHTKIGAGCVYFTLDRAIDVMLEVNDDKWQALHLLVNEVESEEPTGDGEGLWYFGGGVNNGRAYERVHDGQLVVPSNTTVYLAKGAWLTAQVVFTNVESSSIQGPGYIFRPGDAYVASASRRPRELDGGAILIERSKNILVQGVTSLRSFGFSLPVVEGQNVRISRFRSFSGYGNGDGIDLFCCRDVLIENCFLRNSDDTIAIYGHRWDYYGDTLNIQVRNCTLLPDIAHPIQIGTHGNPRNPETFSNIHISGIDILDHCEHQMWYQGCISINAADENLIQDVLVEDIRVEKITKGQLFNIRVMKNAMWTTAPGRGVKDVILRNIELDTGRSEVVNPSQIAGYDRSRKVANITIENLRIGGKYVHEKMDKPRWYMVSDFVPLFANEHVENLVFKLTDADAQ</sequence>
<reference evidence="14" key="1">
    <citation type="journal article" date="2021" name="Nat. Commun.">
        <title>Genetic determinants of endophytism in the Arabidopsis root mycobiome.</title>
        <authorList>
            <person name="Mesny F."/>
            <person name="Miyauchi S."/>
            <person name="Thiergart T."/>
            <person name="Pickel B."/>
            <person name="Atanasova L."/>
            <person name="Karlsson M."/>
            <person name="Huettel B."/>
            <person name="Barry K.W."/>
            <person name="Haridas S."/>
            <person name="Chen C."/>
            <person name="Bauer D."/>
            <person name="Andreopoulos W."/>
            <person name="Pangilinan J."/>
            <person name="LaButti K."/>
            <person name="Riley R."/>
            <person name="Lipzen A."/>
            <person name="Clum A."/>
            <person name="Drula E."/>
            <person name="Henrissat B."/>
            <person name="Kohler A."/>
            <person name="Grigoriev I.V."/>
            <person name="Martin F.M."/>
            <person name="Hacquard S."/>
        </authorList>
    </citation>
    <scope>NUCLEOTIDE SEQUENCE</scope>
    <source>
        <strain evidence="14">MPI-SDFR-AT-0120</strain>
    </source>
</reference>
<keyword evidence="7" id="KW-0325">Glycoprotein</keyword>
<dbReference type="AlphaFoldDB" id="A0A8K0W1R6"/>
<keyword evidence="5" id="KW-0677">Repeat</keyword>
<keyword evidence="11" id="KW-0624">Polysaccharide degradation</keyword>
<evidence type="ECO:0000256" key="7">
    <source>
        <dbReference type="ARBA" id="ARBA00023180"/>
    </source>
</evidence>
<evidence type="ECO:0000256" key="6">
    <source>
        <dbReference type="ARBA" id="ARBA00022801"/>
    </source>
</evidence>
<keyword evidence="10" id="KW-0961">Cell wall biogenesis/degradation</keyword>
<dbReference type="PANTHER" id="PTHR31736">
    <property type="match status" value="1"/>
</dbReference>
<dbReference type="InterPro" id="IPR000743">
    <property type="entry name" value="Glyco_hydro_28"/>
</dbReference>
<keyword evidence="15" id="KW-1185">Reference proteome</keyword>
<evidence type="ECO:0000256" key="1">
    <source>
        <dbReference type="ARBA" id="ARBA00004613"/>
    </source>
</evidence>
<dbReference type="GO" id="GO:0000272">
    <property type="term" value="P:polysaccharide catabolic process"/>
    <property type="evidence" value="ECO:0007669"/>
    <property type="project" value="UniProtKB-KW"/>
</dbReference>
<evidence type="ECO:0000256" key="10">
    <source>
        <dbReference type="ARBA" id="ARBA00023316"/>
    </source>
</evidence>